<dbReference type="PATRIC" id="fig|1202534.3.peg.1999"/>
<reference evidence="2 3" key="1">
    <citation type="submission" date="2013-03" db="EMBL/GenBank/DDBJ databases">
        <title>Whole genome shotgun sequencing of Clostridium sartagoforme AAU1.</title>
        <authorList>
            <person name="Joshi C.G."/>
            <person name="Duggirala S.M."/>
            <person name="Nathani N.M."/>
            <person name="Bhatt V.D."/>
            <person name="Patel A.K."/>
            <person name="Pandya P.R."/>
            <person name="KaPatel J.A."/>
        </authorList>
    </citation>
    <scope>NUCLEOTIDE SEQUENCE [LARGE SCALE GENOMIC DNA]</scope>
    <source>
        <strain evidence="2 3">AAU1</strain>
    </source>
</reference>
<dbReference type="AlphaFoldDB" id="R9C8T9"/>
<dbReference type="InterPro" id="IPR027417">
    <property type="entry name" value="P-loop_NTPase"/>
</dbReference>
<dbReference type="Pfam" id="PF00271">
    <property type="entry name" value="Helicase_C"/>
    <property type="match status" value="1"/>
</dbReference>
<proteinExistence type="predicted"/>
<dbReference type="Proteomes" id="UP000013988">
    <property type="component" value="Unassembled WGS sequence"/>
</dbReference>
<keyword evidence="3" id="KW-1185">Reference proteome</keyword>
<feature type="domain" description="Helicase C-terminal" evidence="1">
    <location>
        <begin position="25"/>
        <end position="86"/>
    </location>
</feature>
<protein>
    <recommendedName>
        <fullName evidence="1">Helicase C-terminal domain-containing protein</fullName>
    </recommendedName>
</protein>
<organism evidence="2 3">
    <name type="scientific">Clostridium sartagoforme AAU1</name>
    <dbReference type="NCBI Taxonomy" id="1202534"/>
    <lineage>
        <taxon>Bacteria</taxon>
        <taxon>Bacillati</taxon>
        <taxon>Bacillota</taxon>
        <taxon>Clostridia</taxon>
        <taxon>Eubacteriales</taxon>
        <taxon>Clostridiaceae</taxon>
        <taxon>Clostridium</taxon>
    </lineage>
</organism>
<dbReference type="EMBL" id="ASRV01000125">
    <property type="protein sequence ID" value="EOR25400.1"/>
    <property type="molecule type" value="Genomic_DNA"/>
</dbReference>
<name>R9C8T9_9CLOT</name>
<dbReference type="SUPFAM" id="SSF52540">
    <property type="entry name" value="P-loop containing nucleoside triphosphate hydrolases"/>
    <property type="match status" value="1"/>
</dbReference>
<gene>
    <name evidence="2" type="ORF">A500_10045</name>
</gene>
<dbReference type="InterPro" id="IPR001650">
    <property type="entry name" value="Helicase_C-like"/>
</dbReference>
<sequence length="206" mass="24460">MQLIYIKMRPNYAVGFYDTKNEGKSVQRKDNIRLSFNSPFRPFVLATTSIGQEGLDFHYYCRKIVHWNLPSNPIDLEQREGRINRYKCLAIRQNIANKYGDINFDADIWTEMLEAANKLEKNNDMCELVPFWCLPDNQEVKIERIVPVYPLSKDGAKYERLIKILSLYRLSLGQARQEELLEYLFENNIKEEELKQLFMNLSPFYK</sequence>
<dbReference type="Gene3D" id="3.40.50.300">
    <property type="entry name" value="P-loop containing nucleotide triphosphate hydrolases"/>
    <property type="match status" value="1"/>
</dbReference>
<evidence type="ECO:0000313" key="2">
    <source>
        <dbReference type="EMBL" id="EOR25400.1"/>
    </source>
</evidence>
<accession>R9C8T9</accession>
<comment type="caution">
    <text evidence="2">The sequence shown here is derived from an EMBL/GenBank/DDBJ whole genome shotgun (WGS) entry which is preliminary data.</text>
</comment>
<evidence type="ECO:0000313" key="3">
    <source>
        <dbReference type="Proteomes" id="UP000013988"/>
    </source>
</evidence>
<evidence type="ECO:0000259" key="1">
    <source>
        <dbReference type="Pfam" id="PF00271"/>
    </source>
</evidence>